<dbReference type="PATRIC" id="fig|634498.28.peg.28"/>
<dbReference type="GeneID" id="8769644"/>
<sequence length="342" mass="38570">MEKPTVIDLFCGIGGFSKGFEMAGFDVLFGIDIWDIAIETFQHNHKNTEGILADLTELDDDFFKQYTNKVDVIIAGPPCQGFSMCGKREVGDKRNELFQEVVRAVKIINPKIVIIENVVGLLSMENVDGEDVKGLIVSEFEKLGYETNYKILDASEHGVPQKRKRVIFIGSRIGDVEFPKPKDKKVSVMEALGNIPDTNFEYYDEPTNSFQELMADGEKKIYNHDAMKHNEKVLKRIENVPQGGNWQDIPPEIYDVGGTHSNNYRRLDPNKPSITIKHAIKSMIIHPTFNRVITAREAARLQSIPDSFIIKGNKTAQHQQLANAVPPLLGYEIGKQIIKKLN</sequence>
<dbReference type="Proteomes" id="UP000008680">
    <property type="component" value="Chromosome"/>
</dbReference>
<name>D3E4I3_METRM</name>
<evidence type="ECO:0000256" key="1">
    <source>
        <dbReference type="ARBA" id="ARBA00011975"/>
    </source>
</evidence>
<dbReference type="SUPFAM" id="SSF53335">
    <property type="entry name" value="S-adenosyl-L-methionine-dependent methyltransferases"/>
    <property type="match status" value="1"/>
</dbReference>
<dbReference type="Gene3D" id="3.90.120.10">
    <property type="entry name" value="DNA Methylase, subunit A, domain 2"/>
    <property type="match status" value="1"/>
</dbReference>
<dbReference type="KEGG" id="mru:mru_0027"/>
<evidence type="ECO:0000256" key="6">
    <source>
        <dbReference type="RuleBase" id="RU000416"/>
    </source>
</evidence>
<comment type="similarity">
    <text evidence="5 6">Belongs to the class I-like SAM-binding methyltransferase superfamily. C5-methyltransferase family.</text>
</comment>
<evidence type="ECO:0000256" key="3">
    <source>
        <dbReference type="ARBA" id="ARBA00022679"/>
    </source>
</evidence>
<dbReference type="Pfam" id="PF00145">
    <property type="entry name" value="DNA_methylase"/>
    <property type="match status" value="1"/>
</dbReference>
<dbReference type="InterPro" id="IPR050390">
    <property type="entry name" value="C5-Methyltransferase"/>
</dbReference>
<accession>D3E4I3</accession>
<dbReference type="HOGENOM" id="CLU_006958_2_0_2"/>
<evidence type="ECO:0000313" key="8">
    <source>
        <dbReference type="Proteomes" id="UP000008680"/>
    </source>
</evidence>
<dbReference type="STRING" id="634498.mru_0027"/>
<evidence type="ECO:0000256" key="4">
    <source>
        <dbReference type="ARBA" id="ARBA00022691"/>
    </source>
</evidence>
<dbReference type="InterPro" id="IPR029063">
    <property type="entry name" value="SAM-dependent_MTases_sf"/>
</dbReference>
<dbReference type="OrthoDB" id="5033at2157"/>
<protein>
    <recommendedName>
        <fullName evidence="1">DNA (cytosine-5-)-methyltransferase</fullName>
        <ecNumber evidence="1">2.1.1.37</ecNumber>
    </recommendedName>
</protein>
<dbReference type="PANTHER" id="PTHR10629:SF52">
    <property type="entry name" value="DNA (CYTOSINE-5)-METHYLTRANSFERASE 1"/>
    <property type="match status" value="1"/>
</dbReference>
<keyword evidence="8" id="KW-1185">Reference proteome</keyword>
<evidence type="ECO:0000256" key="2">
    <source>
        <dbReference type="ARBA" id="ARBA00022603"/>
    </source>
</evidence>
<reference evidence="7 8" key="1">
    <citation type="journal article" date="2010" name="PLoS ONE">
        <title>The genome sequence of the rumen methanogen Methanobrevibacter ruminantium reveals new possibilities for controlling ruminant methane emissions.</title>
        <authorList>
            <person name="Leahy S.C."/>
            <person name="Kelly W.J."/>
            <person name="Altermann E."/>
            <person name="Ronimus R.S."/>
            <person name="Yeoman C.J."/>
            <person name="Pacheco D.M."/>
            <person name="Li D."/>
            <person name="Kong Z."/>
            <person name="McTavish S."/>
            <person name="Sang C."/>
            <person name="Lambie S.C."/>
            <person name="Janssen P.H."/>
            <person name="Dey D."/>
            <person name="Attwood G.T."/>
        </authorList>
    </citation>
    <scope>NUCLEOTIDE SEQUENCE [LARGE SCALE GENOMIC DNA]</scope>
    <source>
        <strain evidence="8">ATCC 35063 / DSM 1093 / JCM 13430 / OCM 146 / M1</strain>
    </source>
</reference>
<dbReference type="EMBL" id="CP001719">
    <property type="protein sequence ID" value="ADC45879.1"/>
    <property type="molecule type" value="Genomic_DNA"/>
</dbReference>
<dbReference type="PROSITE" id="PS51679">
    <property type="entry name" value="SAM_MT_C5"/>
    <property type="match status" value="1"/>
</dbReference>
<dbReference type="eggNOG" id="arCOG04157">
    <property type="taxonomic scope" value="Archaea"/>
</dbReference>
<keyword evidence="3 5" id="KW-0808">Transferase</keyword>
<feature type="active site" evidence="5">
    <location>
        <position position="79"/>
    </location>
</feature>
<dbReference type="EC" id="2.1.1.37" evidence="1"/>
<dbReference type="GO" id="GO:0044027">
    <property type="term" value="P:negative regulation of gene expression via chromosomal CpG island methylation"/>
    <property type="evidence" value="ECO:0007669"/>
    <property type="project" value="TreeGrafter"/>
</dbReference>
<dbReference type="GO" id="GO:0003677">
    <property type="term" value="F:DNA binding"/>
    <property type="evidence" value="ECO:0007669"/>
    <property type="project" value="TreeGrafter"/>
</dbReference>
<organism evidence="7 8">
    <name type="scientific">Methanobrevibacter ruminantium (strain ATCC 35063 / DSM 1093 / JCM 13430 / OCM 146 / M1)</name>
    <name type="common">Methanobacterium ruminantium</name>
    <dbReference type="NCBI Taxonomy" id="634498"/>
    <lineage>
        <taxon>Archaea</taxon>
        <taxon>Methanobacteriati</taxon>
        <taxon>Methanobacteriota</taxon>
        <taxon>Methanomada group</taxon>
        <taxon>Methanobacteria</taxon>
        <taxon>Methanobacteriales</taxon>
        <taxon>Methanobacteriaceae</taxon>
        <taxon>Methanobrevibacter</taxon>
    </lineage>
</organism>
<dbReference type="AlphaFoldDB" id="D3E4I3"/>
<keyword evidence="2 5" id="KW-0489">Methyltransferase</keyword>
<dbReference type="Gene3D" id="3.40.50.150">
    <property type="entry name" value="Vaccinia Virus protein VP39"/>
    <property type="match status" value="1"/>
</dbReference>
<dbReference type="GO" id="GO:0032259">
    <property type="term" value="P:methylation"/>
    <property type="evidence" value="ECO:0007669"/>
    <property type="project" value="UniProtKB-KW"/>
</dbReference>
<dbReference type="GO" id="GO:0003886">
    <property type="term" value="F:DNA (cytosine-5-)-methyltransferase activity"/>
    <property type="evidence" value="ECO:0007669"/>
    <property type="project" value="UniProtKB-EC"/>
</dbReference>
<dbReference type="NCBIfam" id="TIGR00675">
    <property type="entry name" value="dcm"/>
    <property type="match status" value="1"/>
</dbReference>
<evidence type="ECO:0000313" key="7">
    <source>
        <dbReference type="EMBL" id="ADC45879.1"/>
    </source>
</evidence>
<evidence type="ECO:0000256" key="5">
    <source>
        <dbReference type="PROSITE-ProRule" id="PRU01016"/>
    </source>
</evidence>
<dbReference type="InterPro" id="IPR001525">
    <property type="entry name" value="C5_MeTfrase"/>
</dbReference>
<dbReference type="InterPro" id="IPR018117">
    <property type="entry name" value="C5_DNA_meth_AS"/>
</dbReference>
<proteinExistence type="inferred from homology"/>
<dbReference type="PANTHER" id="PTHR10629">
    <property type="entry name" value="CYTOSINE-SPECIFIC METHYLTRANSFERASE"/>
    <property type="match status" value="1"/>
</dbReference>
<keyword evidence="4 5" id="KW-0949">S-adenosyl-L-methionine</keyword>
<dbReference type="RefSeq" id="WP_012954835.1">
    <property type="nucleotide sequence ID" value="NC_013790.1"/>
</dbReference>
<gene>
    <name evidence="7" type="ordered locus">mru_0027</name>
</gene>
<dbReference type="PROSITE" id="PS00094">
    <property type="entry name" value="C5_MTASE_1"/>
    <property type="match status" value="1"/>
</dbReference>
<dbReference type="REBASE" id="23633">
    <property type="entry name" value="M2.MruORF26P"/>
</dbReference>
<dbReference type="PRINTS" id="PR00105">
    <property type="entry name" value="C5METTRFRASE"/>
</dbReference>